<dbReference type="UniPathway" id="UPA00115">
    <property type="reaction ID" value="UER00411"/>
</dbReference>
<dbReference type="PANTHER" id="PTHR11749">
    <property type="entry name" value="RIBULOSE-5-PHOSPHATE-3-EPIMERASE"/>
    <property type="match status" value="1"/>
</dbReference>
<comment type="caution">
    <text evidence="17">The sequence shown here is derived from an EMBL/GenBank/DDBJ whole genome shotgun (WGS) entry which is preliminary data.</text>
</comment>
<protein>
    <recommendedName>
        <fullName evidence="9 13">Ribulose-phosphate 3-epimerase</fullName>
        <ecNumber evidence="8 13">5.1.3.1</ecNumber>
    </recommendedName>
</protein>
<dbReference type="InterPro" id="IPR013785">
    <property type="entry name" value="Aldolase_TIM"/>
</dbReference>
<dbReference type="GO" id="GO:0006098">
    <property type="term" value="P:pentose-phosphate shunt"/>
    <property type="evidence" value="ECO:0007669"/>
    <property type="project" value="UniProtKB-UniPathway"/>
</dbReference>
<gene>
    <name evidence="17" type="ORF">DIURU_000256</name>
</gene>
<sequence>MVCSIVNPSILSADFADLACDCQRILDAGNGDVKWLHIDIMDGHFVPNISFGPPVLSCLTKKLADRKLFYDCHMMVSNPLQWVEPMAEAGGSQYTFHLEAAKDPQAVIDKVKQHGMKVGIAIKPGTPVEDVIPWANQADMILVMTVEPGFGGQKFMPDMMPKVRVLRQKYPELNLEVDGGLGEGNVDVAAEAGANVIVAGTSVFKSPDVATTVQVLKNSVEKHSAK</sequence>
<evidence type="ECO:0000256" key="2">
    <source>
        <dbReference type="ARBA" id="ARBA00001936"/>
    </source>
</evidence>
<dbReference type="PROSITE" id="PS01086">
    <property type="entry name" value="RIBUL_P_3_EPIMER_2"/>
    <property type="match status" value="1"/>
</dbReference>
<feature type="binding site" evidence="16">
    <location>
        <begin position="149"/>
        <end position="152"/>
    </location>
    <ligand>
        <name>substrate</name>
    </ligand>
</feature>
<comment type="cofactor">
    <cofactor evidence="2">
        <name>Mn(2+)</name>
        <dbReference type="ChEBI" id="CHEBI:29035"/>
    </cofactor>
</comment>
<dbReference type="SUPFAM" id="SSF51366">
    <property type="entry name" value="Ribulose-phoshate binding barrel"/>
    <property type="match status" value="1"/>
</dbReference>
<feature type="binding site" evidence="15">
    <location>
        <position position="178"/>
    </location>
    <ligand>
        <name>a divalent metal cation</name>
        <dbReference type="ChEBI" id="CHEBI:60240"/>
    </ligand>
</feature>
<dbReference type="InterPro" id="IPR000056">
    <property type="entry name" value="Ribul_P_3_epim-like"/>
</dbReference>
<dbReference type="AlphaFoldDB" id="A0A642V5J6"/>
<organism evidence="17 18">
    <name type="scientific">Diutina rugosa</name>
    <name type="common">Yeast</name>
    <name type="synonym">Candida rugosa</name>
    <dbReference type="NCBI Taxonomy" id="5481"/>
    <lineage>
        <taxon>Eukaryota</taxon>
        <taxon>Fungi</taxon>
        <taxon>Dikarya</taxon>
        <taxon>Ascomycota</taxon>
        <taxon>Saccharomycotina</taxon>
        <taxon>Pichiomycetes</taxon>
        <taxon>Debaryomycetaceae</taxon>
        <taxon>Diutina</taxon>
    </lineage>
</organism>
<dbReference type="RefSeq" id="XP_034014972.1">
    <property type="nucleotide sequence ID" value="XM_034155224.1"/>
</dbReference>
<dbReference type="HAMAP" id="MF_02227">
    <property type="entry name" value="RPE"/>
    <property type="match status" value="1"/>
</dbReference>
<comment type="cofactor">
    <cofactor evidence="3">
        <name>Co(2+)</name>
        <dbReference type="ChEBI" id="CHEBI:48828"/>
    </cofactor>
</comment>
<feature type="binding site" evidence="16">
    <location>
        <begin position="200"/>
        <end position="201"/>
    </location>
    <ligand>
        <name>substrate</name>
    </ligand>
</feature>
<comment type="cofactor">
    <cofactor evidence="4">
        <name>Zn(2+)</name>
        <dbReference type="ChEBI" id="CHEBI:29105"/>
    </cofactor>
</comment>
<dbReference type="NCBIfam" id="NF004076">
    <property type="entry name" value="PRK05581.1-4"/>
    <property type="match status" value="1"/>
</dbReference>
<evidence type="ECO:0000256" key="10">
    <source>
        <dbReference type="ARBA" id="ARBA00022723"/>
    </source>
</evidence>
<evidence type="ECO:0000313" key="18">
    <source>
        <dbReference type="Proteomes" id="UP000449547"/>
    </source>
</evidence>
<comment type="cofactor">
    <cofactor evidence="5">
        <name>Fe(2+)</name>
        <dbReference type="ChEBI" id="CHEBI:29033"/>
    </cofactor>
</comment>
<comment type="cofactor">
    <cofactor evidence="15">
        <name>a divalent metal cation</name>
        <dbReference type="ChEBI" id="CHEBI:60240"/>
    </cofactor>
    <text evidence="15">Binds 1 divalent metal cation per subunit.</text>
</comment>
<dbReference type="GO" id="GO:0005975">
    <property type="term" value="P:carbohydrate metabolic process"/>
    <property type="evidence" value="ECO:0007669"/>
    <property type="project" value="InterPro"/>
</dbReference>
<keyword evidence="18" id="KW-1185">Reference proteome</keyword>
<evidence type="ECO:0000256" key="12">
    <source>
        <dbReference type="ARBA" id="ARBA00023285"/>
    </source>
</evidence>
<feature type="binding site" evidence="15">
    <location>
        <position position="73"/>
    </location>
    <ligand>
        <name>a divalent metal cation</name>
        <dbReference type="ChEBI" id="CHEBI:60240"/>
    </ligand>
</feature>
<keyword evidence="13" id="KW-0119">Carbohydrate metabolism</keyword>
<evidence type="ECO:0000256" key="8">
    <source>
        <dbReference type="ARBA" id="ARBA00013188"/>
    </source>
</evidence>
<dbReference type="EC" id="5.1.3.1" evidence="8 13"/>
<evidence type="ECO:0000256" key="13">
    <source>
        <dbReference type="PIRNR" id="PIRNR001461"/>
    </source>
</evidence>
<keyword evidence="12 15" id="KW-0170">Cobalt</keyword>
<proteinExistence type="inferred from homology"/>
<feature type="binding site" evidence="15">
    <location>
        <position position="39"/>
    </location>
    <ligand>
        <name>a divalent metal cation</name>
        <dbReference type="ChEBI" id="CHEBI:60240"/>
    </ligand>
</feature>
<dbReference type="FunFam" id="3.20.20.70:FF:000171">
    <property type="entry name" value="Ribulose-phosphate 3-epimerase"/>
    <property type="match status" value="1"/>
</dbReference>
<evidence type="ECO:0000256" key="4">
    <source>
        <dbReference type="ARBA" id="ARBA00001947"/>
    </source>
</evidence>
<dbReference type="GO" id="GO:0046872">
    <property type="term" value="F:metal ion binding"/>
    <property type="evidence" value="ECO:0007669"/>
    <property type="project" value="UniProtKB-KW"/>
</dbReference>
<feature type="active site" description="Proton acceptor" evidence="14">
    <location>
        <position position="39"/>
    </location>
</feature>
<comment type="similarity">
    <text evidence="7 13">Belongs to the ribulose-phosphate 3-epimerase family.</text>
</comment>
<feature type="binding site" evidence="15">
    <location>
        <position position="37"/>
    </location>
    <ligand>
        <name>a divalent metal cation</name>
        <dbReference type="ChEBI" id="CHEBI:60240"/>
    </ligand>
</feature>
<dbReference type="CDD" id="cd00429">
    <property type="entry name" value="RPE"/>
    <property type="match status" value="1"/>
</dbReference>
<evidence type="ECO:0000256" key="16">
    <source>
        <dbReference type="PIRSR" id="PIRSR001461-3"/>
    </source>
</evidence>
<feature type="binding site" evidence="16">
    <location>
        <position position="73"/>
    </location>
    <ligand>
        <name>substrate</name>
    </ligand>
</feature>
<keyword evidence="15" id="KW-0464">Manganese</keyword>
<evidence type="ECO:0000256" key="14">
    <source>
        <dbReference type="PIRSR" id="PIRSR001461-1"/>
    </source>
</evidence>
<evidence type="ECO:0000256" key="11">
    <source>
        <dbReference type="ARBA" id="ARBA00023235"/>
    </source>
</evidence>
<evidence type="ECO:0000256" key="1">
    <source>
        <dbReference type="ARBA" id="ARBA00001782"/>
    </source>
</evidence>
<evidence type="ECO:0000256" key="7">
    <source>
        <dbReference type="ARBA" id="ARBA00009541"/>
    </source>
</evidence>
<evidence type="ECO:0000256" key="5">
    <source>
        <dbReference type="ARBA" id="ARBA00001954"/>
    </source>
</evidence>
<dbReference type="GO" id="GO:0004750">
    <property type="term" value="F:D-ribulose-phosphate 3-epimerase activity"/>
    <property type="evidence" value="ECO:0007669"/>
    <property type="project" value="UniProtKB-EC"/>
</dbReference>
<dbReference type="OrthoDB" id="1927044at2759"/>
<feature type="binding site" evidence="16">
    <location>
        <position position="180"/>
    </location>
    <ligand>
        <name>substrate</name>
    </ligand>
</feature>
<dbReference type="InterPro" id="IPR026019">
    <property type="entry name" value="Ribul_P_3_epim"/>
</dbReference>
<accession>A0A642V5J6</accession>
<keyword evidence="15" id="KW-0862">Zinc</keyword>
<evidence type="ECO:0000256" key="6">
    <source>
        <dbReference type="ARBA" id="ARBA00005016"/>
    </source>
</evidence>
<dbReference type="GeneID" id="54778909"/>
<dbReference type="Proteomes" id="UP000449547">
    <property type="component" value="Unassembled WGS sequence"/>
</dbReference>
<evidence type="ECO:0000256" key="15">
    <source>
        <dbReference type="PIRSR" id="PIRSR001461-2"/>
    </source>
</evidence>
<dbReference type="EMBL" id="SWFT01000009">
    <property type="protein sequence ID" value="KAA8908287.1"/>
    <property type="molecule type" value="Genomic_DNA"/>
</dbReference>
<dbReference type="OMA" id="CHLMIED"/>
<dbReference type="NCBIfam" id="TIGR01163">
    <property type="entry name" value="rpe"/>
    <property type="match status" value="1"/>
</dbReference>
<dbReference type="PROSITE" id="PS01085">
    <property type="entry name" value="RIBUL_P_3_EPIMER_1"/>
    <property type="match status" value="1"/>
</dbReference>
<feature type="active site" description="Proton donor" evidence="14">
    <location>
        <position position="178"/>
    </location>
</feature>
<keyword evidence="11 13" id="KW-0413">Isomerase</keyword>
<evidence type="ECO:0000256" key="9">
    <source>
        <dbReference type="ARBA" id="ARBA00013920"/>
    </source>
</evidence>
<reference evidence="17 18" key="1">
    <citation type="submission" date="2019-07" db="EMBL/GenBank/DDBJ databases">
        <title>Genome assembly of two rare yeast pathogens: Diutina rugosa and Trichomonascus ciferrii.</title>
        <authorList>
            <person name="Mixao V."/>
            <person name="Saus E."/>
            <person name="Hansen A."/>
            <person name="Lass-Flor C."/>
            <person name="Gabaldon T."/>
        </authorList>
    </citation>
    <scope>NUCLEOTIDE SEQUENCE [LARGE SCALE GENOMIC DNA]</scope>
    <source>
        <strain evidence="17 18">CBS 613</strain>
    </source>
</reference>
<dbReference type="InterPro" id="IPR011060">
    <property type="entry name" value="RibuloseP-bd_barrel"/>
</dbReference>
<comment type="catalytic activity">
    <reaction evidence="1 13">
        <text>D-ribulose 5-phosphate = D-xylulose 5-phosphate</text>
        <dbReference type="Rhea" id="RHEA:13677"/>
        <dbReference type="ChEBI" id="CHEBI:57737"/>
        <dbReference type="ChEBI" id="CHEBI:58121"/>
        <dbReference type="EC" id="5.1.3.1"/>
    </reaction>
</comment>
<keyword evidence="10 15" id="KW-0479">Metal-binding</keyword>
<feature type="binding site" evidence="16">
    <location>
        <position position="9"/>
    </location>
    <ligand>
        <name>substrate</name>
    </ligand>
</feature>
<dbReference type="PIRSF" id="PIRSF001461">
    <property type="entry name" value="RPE"/>
    <property type="match status" value="1"/>
</dbReference>
<evidence type="ECO:0000256" key="3">
    <source>
        <dbReference type="ARBA" id="ARBA00001941"/>
    </source>
</evidence>
<evidence type="ECO:0000313" key="17">
    <source>
        <dbReference type="EMBL" id="KAA8908287.1"/>
    </source>
</evidence>
<dbReference type="VEuPathDB" id="FungiDB:DIURU_000256"/>
<dbReference type="Pfam" id="PF00834">
    <property type="entry name" value="Ribul_P_3_epim"/>
    <property type="match status" value="1"/>
</dbReference>
<name>A0A642V5J6_DIURU</name>
<dbReference type="Gene3D" id="3.20.20.70">
    <property type="entry name" value="Aldolase class I"/>
    <property type="match status" value="1"/>
</dbReference>
<comment type="pathway">
    <text evidence="6">Carbohydrate degradation; pentose phosphate pathway; D-xylulose 5-phosphate from D-ribulose 5-phosphate (non-oxidative stage): step 1/1.</text>
</comment>